<accession>A0A385EB49</accession>
<protein>
    <submittedName>
        <fullName evidence="1">Uncharacterized protein</fullName>
    </submittedName>
</protein>
<reference evidence="1" key="1">
    <citation type="submission" date="2018-07" db="EMBL/GenBank/DDBJ databases">
        <authorList>
            <person name="Quirk P.G."/>
            <person name="Krulwich T.A."/>
        </authorList>
    </citation>
    <scope>NUCLEOTIDE SEQUENCE</scope>
</reference>
<name>A0A385EB49_9CAUD</name>
<evidence type="ECO:0000313" key="1">
    <source>
        <dbReference type="EMBL" id="AXQ68880.1"/>
    </source>
</evidence>
<dbReference type="EMBL" id="MH588545">
    <property type="protein sequence ID" value="AXQ68880.1"/>
    <property type="molecule type" value="Genomic_DNA"/>
</dbReference>
<reference evidence="1" key="2">
    <citation type="submission" date="2018-09" db="EMBL/GenBank/DDBJ databases">
        <title>Giant CbK-like Caulobacter bacteriophages have genetically divergent genomes.</title>
        <authorList>
            <person name="Wilson K."/>
            <person name="Ely B."/>
        </authorList>
    </citation>
    <scope>NUCLEOTIDE SEQUENCE [LARGE SCALE GENOMIC DNA]</scope>
</reference>
<sequence length="96" mass="10164">MSQLDTNIAALPELAYAIMPTSGDTVIIKRGEMGYHDPGYGPQGEAAVKSLNDRMGVTPAQAAAMFNGSLFGWSTPAANPDAYDEDGQFKVARKKA</sequence>
<keyword evidence="2" id="KW-1185">Reference proteome</keyword>
<organism evidence="1 2">
    <name type="scientific">Caulobacter phage CcrPW</name>
    <dbReference type="NCBI Taxonomy" id="2283271"/>
    <lineage>
        <taxon>Viruses</taxon>
        <taxon>Duplodnaviria</taxon>
        <taxon>Heunggongvirae</taxon>
        <taxon>Uroviricota</taxon>
        <taxon>Caudoviricetes</taxon>
        <taxon>Jeanschmidtviridae</taxon>
        <taxon>Colossusvirus</taxon>
        <taxon>Colossusvirus PW</taxon>
    </lineage>
</organism>
<proteinExistence type="predicted"/>
<gene>
    <name evidence="1" type="ORF">CcrPW_gp341</name>
</gene>
<dbReference type="Proteomes" id="UP000259026">
    <property type="component" value="Segment"/>
</dbReference>
<evidence type="ECO:0000313" key="2">
    <source>
        <dbReference type="Proteomes" id="UP000259026"/>
    </source>
</evidence>